<accession>A0A8S1IQE7</accession>
<name>A0A8S1IQE7_9CHLO</name>
<dbReference type="EMBL" id="CAJHUC010000647">
    <property type="protein sequence ID" value="CAD7697362.1"/>
    <property type="molecule type" value="Genomic_DNA"/>
</dbReference>
<keyword evidence="2" id="KW-1185">Reference proteome</keyword>
<organism evidence="1 2">
    <name type="scientific">Ostreobium quekettii</name>
    <dbReference type="NCBI Taxonomy" id="121088"/>
    <lineage>
        <taxon>Eukaryota</taxon>
        <taxon>Viridiplantae</taxon>
        <taxon>Chlorophyta</taxon>
        <taxon>core chlorophytes</taxon>
        <taxon>Ulvophyceae</taxon>
        <taxon>TCBD clade</taxon>
        <taxon>Bryopsidales</taxon>
        <taxon>Ostreobineae</taxon>
        <taxon>Ostreobiaceae</taxon>
        <taxon>Ostreobium</taxon>
    </lineage>
</organism>
<evidence type="ECO:0000313" key="2">
    <source>
        <dbReference type="Proteomes" id="UP000708148"/>
    </source>
</evidence>
<comment type="caution">
    <text evidence="1">The sequence shown here is derived from an EMBL/GenBank/DDBJ whole genome shotgun (WGS) entry which is preliminary data.</text>
</comment>
<reference evidence="1" key="1">
    <citation type="submission" date="2020-12" db="EMBL/GenBank/DDBJ databases">
        <authorList>
            <person name="Iha C."/>
        </authorList>
    </citation>
    <scope>NUCLEOTIDE SEQUENCE</scope>
</reference>
<proteinExistence type="predicted"/>
<dbReference type="OrthoDB" id="515472at2759"/>
<dbReference type="AlphaFoldDB" id="A0A8S1IQE7"/>
<protein>
    <submittedName>
        <fullName evidence="1">Uncharacterized protein</fullName>
    </submittedName>
</protein>
<gene>
    <name evidence="1" type="ORF">OSTQU699_LOCUS2722</name>
</gene>
<dbReference type="Proteomes" id="UP000708148">
    <property type="component" value="Unassembled WGS sequence"/>
</dbReference>
<dbReference type="InterPro" id="IPR009563">
    <property type="entry name" value="SSSCA1"/>
</dbReference>
<evidence type="ECO:0000313" key="1">
    <source>
        <dbReference type="EMBL" id="CAD7697362.1"/>
    </source>
</evidence>
<sequence length="232" mass="25700">MGDLLLKGWTTLAEGCGDCRVPLMQEHQTGDKLCSNCQRRVTGGDVAWGPRPPLGIISNEHQLSPAGPLQLDYRSSRCGTHSQVHSSTLSASNLYADKIAEKMVEGWTLTCMACLRCVQALETWQTQLDQSDMLGYVLFEYHGCRCCTPVHELHTAICASVPIIVLHVGQDVGRFNAFEELWQEQGPDKCRIGALCECRKGDCSHPTLLHLQVMLMSNIYPPFQVPHSSCTK</sequence>
<dbReference type="Pfam" id="PF06677">
    <property type="entry name" value="Auto_anti-p27"/>
    <property type="match status" value="1"/>
</dbReference>